<dbReference type="KEGG" id="psoj:PHYSODRAFT_473735"/>
<feature type="transmembrane region" description="Helical" evidence="6">
    <location>
        <begin position="324"/>
        <end position="342"/>
    </location>
</feature>
<accession>G4YK58</accession>
<evidence type="ECO:0000256" key="4">
    <source>
        <dbReference type="ARBA" id="ARBA00023136"/>
    </source>
</evidence>
<evidence type="ECO:0000256" key="6">
    <source>
        <dbReference type="SAM" id="Phobius"/>
    </source>
</evidence>
<dbReference type="AlphaFoldDB" id="G4YK58"/>
<keyword evidence="3 6" id="KW-1133">Transmembrane helix</keyword>
<organism evidence="8 9">
    <name type="scientific">Phytophthora sojae (strain P6497)</name>
    <name type="common">Soybean stem and root rot agent</name>
    <name type="synonym">Phytophthora megasperma f. sp. glycines</name>
    <dbReference type="NCBI Taxonomy" id="1094619"/>
    <lineage>
        <taxon>Eukaryota</taxon>
        <taxon>Sar</taxon>
        <taxon>Stramenopiles</taxon>
        <taxon>Oomycota</taxon>
        <taxon>Peronosporomycetes</taxon>
        <taxon>Peronosporales</taxon>
        <taxon>Peronosporaceae</taxon>
        <taxon>Phytophthora</taxon>
    </lineage>
</organism>
<evidence type="ECO:0000259" key="7">
    <source>
        <dbReference type="Pfam" id="PF00892"/>
    </source>
</evidence>
<name>G4YK58_PHYSP</name>
<dbReference type="GeneID" id="20654397"/>
<dbReference type="PANTHER" id="PTHR22911">
    <property type="entry name" value="ACYL-MALONYL CONDENSING ENZYME-RELATED"/>
    <property type="match status" value="1"/>
</dbReference>
<feature type="transmembrane region" description="Helical" evidence="6">
    <location>
        <begin position="263"/>
        <end position="287"/>
    </location>
</feature>
<dbReference type="Pfam" id="PF00892">
    <property type="entry name" value="EamA"/>
    <property type="match status" value="2"/>
</dbReference>
<dbReference type="InterPro" id="IPR037185">
    <property type="entry name" value="EmrE-like"/>
</dbReference>
<evidence type="ECO:0000256" key="3">
    <source>
        <dbReference type="ARBA" id="ARBA00022989"/>
    </source>
</evidence>
<feature type="compositionally biased region" description="Low complexity" evidence="5">
    <location>
        <begin position="65"/>
        <end position="74"/>
    </location>
</feature>
<feature type="transmembrane region" description="Helical" evidence="6">
    <location>
        <begin position="293"/>
        <end position="312"/>
    </location>
</feature>
<feature type="domain" description="EamA" evidence="7">
    <location>
        <begin position="232"/>
        <end position="365"/>
    </location>
</feature>
<dbReference type="GO" id="GO:0016020">
    <property type="term" value="C:membrane"/>
    <property type="evidence" value="ECO:0007669"/>
    <property type="project" value="UniProtKB-SubCell"/>
</dbReference>
<keyword evidence="4 6" id="KW-0472">Membrane</keyword>
<reference evidence="8 9" key="1">
    <citation type="journal article" date="2006" name="Science">
        <title>Phytophthora genome sequences uncover evolutionary origins and mechanisms of pathogenesis.</title>
        <authorList>
            <person name="Tyler B.M."/>
            <person name="Tripathy S."/>
            <person name="Zhang X."/>
            <person name="Dehal P."/>
            <person name="Jiang R.H."/>
            <person name="Aerts A."/>
            <person name="Arredondo F.D."/>
            <person name="Baxter L."/>
            <person name="Bensasson D."/>
            <person name="Beynon J.L."/>
            <person name="Chapman J."/>
            <person name="Damasceno C.M."/>
            <person name="Dorrance A.E."/>
            <person name="Dou D."/>
            <person name="Dickerman A.W."/>
            <person name="Dubchak I.L."/>
            <person name="Garbelotto M."/>
            <person name="Gijzen M."/>
            <person name="Gordon S.G."/>
            <person name="Govers F."/>
            <person name="Grunwald N.J."/>
            <person name="Huang W."/>
            <person name="Ivors K.L."/>
            <person name="Jones R.W."/>
            <person name="Kamoun S."/>
            <person name="Krampis K."/>
            <person name="Lamour K.H."/>
            <person name="Lee M.K."/>
            <person name="McDonald W.H."/>
            <person name="Medina M."/>
            <person name="Meijer H.J."/>
            <person name="Nordberg E.K."/>
            <person name="Maclean D.J."/>
            <person name="Ospina-Giraldo M.D."/>
            <person name="Morris P.F."/>
            <person name="Phuntumart V."/>
            <person name="Putnam N.H."/>
            <person name="Rash S."/>
            <person name="Rose J.K."/>
            <person name="Sakihama Y."/>
            <person name="Salamov A.A."/>
            <person name="Savidor A."/>
            <person name="Scheuring C.F."/>
            <person name="Smith B.M."/>
            <person name="Sobral B.W."/>
            <person name="Terry A."/>
            <person name="Torto-Alalibo T.A."/>
            <person name="Win J."/>
            <person name="Xu Z."/>
            <person name="Zhang H."/>
            <person name="Grigoriev I.V."/>
            <person name="Rokhsar D.S."/>
            <person name="Boore J.L."/>
        </authorList>
    </citation>
    <scope>NUCLEOTIDE SEQUENCE [LARGE SCALE GENOMIC DNA]</scope>
    <source>
        <strain evidence="8 9">P6497</strain>
    </source>
</reference>
<feature type="transmembrane region" description="Helical" evidence="6">
    <location>
        <begin position="116"/>
        <end position="132"/>
    </location>
</feature>
<dbReference type="PANTHER" id="PTHR22911:SF6">
    <property type="entry name" value="SOLUTE CARRIER FAMILY 35 MEMBER G1"/>
    <property type="match status" value="1"/>
</dbReference>
<feature type="region of interest" description="Disordered" evidence="5">
    <location>
        <begin position="1"/>
        <end position="74"/>
    </location>
</feature>
<feature type="transmembrane region" description="Helical" evidence="6">
    <location>
        <begin position="198"/>
        <end position="218"/>
    </location>
</feature>
<feature type="transmembrane region" description="Helical" evidence="6">
    <location>
        <begin position="348"/>
        <end position="366"/>
    </location>
</feature>
<dbReference type="OMA" id="KYSLWDA"/>
<feature type="transmembrane region" description="Helical" evidence="6">
    <location>
        <begin position="169"/>
        <end position="191"/>
    </location>
</feature>
<feature type="transmembrane region" description="Helical" evidence="6">
    <location>
        <begin position="144"/>
        <end position="163"/>
    </location>
</feature>
<feature type="transmembrane region" description="Helical" evidence="6">
    <location>
        <begin position="83"/>
        <end position="104"/>
    </location>
</feature>
<dbReference type="SMR" id="G4YK58"/>
<keyword evidence="2 6" id="KW-0812">Transmembrane</keyword>
<dbReference type="RefSeq" id="XP_009515095.1">
    <property type="nucleotide sequence ID" value="XM_009516800.1"/>
</dbReference>
<protein>
    <recommendedName>
        <fullName evidence="7">EamA domain-containing protein</fullName>
    </recommendedName>
</protein>
<feature type="domain" description="EamA" evidence="7">
    <location>
        <begin position="82"/>
        <end position="214"/>
    </location>
</feature>
<dbReference type="SUPFAM" id="SSF103481">
    <property type="entry name" value="Multidrug resistance efflux transporter EmrE"/>
    <property type="match status" value="2"/>
</dbReference>
<evidence type="ECO:0000256" key="1">
    <source>
        <dbReference type="ARBA" id="ARBA00004141"/>
    </source>
</evidence>
<dbReference type="Proteomes" id="UP000002640">
    <property type="component" value="Unassembled WGS sequence"/>
</dbReference>
<comment type="subcellular location">
    <subcellularLocation>
        <location evidence="1">Membrane</location>
        <topology evidence="1">Multi-pass membrane protein</topology>
    </subcellularLocation>
</comment>
<proteinExistence type="predicted"/>
<dbReference type="EMBL" id="JH159151">
    <property type="protein sequence ID" value="EGZ27820.1"/>
    <property type="molecule type" value="Genomic_DNA"/>
</dbReference>
<feature type="transmembrane region" description="Helical" evidence="6">
    <location>
        <begin position="230"/>
        <end position="251"/>
    </location>
</feature>
<gene>
    <name evidence="8" type="ORF">PHYSODRAFT_473735</name>
</gene>
<evidence type="ECO:0000256" key="5">
    <source>
        <dbReference type="SAM" id="MobiDB-lite"/>
    </source>
</evidence>
<evidence type="ECO:0000313" key="8">
    <source>
        <dbReference type="EMBL" id="EGZ27820.1"/>
    </source>
</evidence>
<dbReference type="InterPro" id="IPR000620">
    <property type="entry name" value="EamA_dom"/>
</dbReference>
<evidence type="ECO:0000313" key="9">
    <source>
        <dbReference type="Proteomes" id="UP000002640"/>
    </source>
</evidence>
<sequence>MVVPSRADNHGGAAVAPIPPDDTATKTILVSDGIEGSTGNENSRDDQPLLKSSSAGEETSRSEVAGSSAGGNSSAWSAKRVKGLGFIVFAAFNFSVASVCVKYASHRVTSHETVFWRMFVAMTMNFLWSRYKKRKLEVDPKYRHLLLFRCIVGTIGVNLQFYAMSKMVLTDAVVIIFLSPIFTFFLGAVVLKETIDRIDFAAAITAFLGALFVTRPAFLFGTAGDATKPPVFAVLCALGGAMTQAIVYVTLRKLHAVDHLAAIHCFFAFGTITSILTILFVGVAVKVPMNPRFLFSVFGSGFFSFVGQIFLTKGFQIEKAGIASVMRYFDVVFVVVMDIAILGERVNALSIVGAAIIMSGASLIVLRKAYKK</sequence>
<keyword evidence="9" id="KW-1185">Reference proteome</keyword>
<dbReference type="InParanoid" id="G4YK58"/>
<evidence type="ECO:0000256" key="2">
    <source>
        <dbReference type="ARBA" id="ARBA00022692"/>
    </source>
</evidence>